<dbReference type="Pfam" id="PF13699">
    <property type="entry name" value="eCIS_core"/>
    <property type="match status" value="1"/>
</dbReference>
<reference evidence="3" key="1">
    <citation type="submission" date="2015-10" db="EMBL/GenBank/DDBJ databases">
        <authorList>
            <person name="Gilbert D.G."/>
        </authorList>
    </citation>
    <scope>NUCLEOTIDE SEQUENCE</scope>
</reference>
<accession>A0A170PNA7</accession>
<protein>
    <recommendedName>
        <fullName evidence="2">eCIS core domain-containing protein</fullName>
    </recommendedName>
</protein>
<name>A0A170PNA7_9ZZZZ</name>
<feature type="region of interest" description="Disordered" evidence="1">
    <location>
        <begin position="745"/>
        <end position="767"/>
    </location>
</feature>
<proteinExistence type="predicted"/>
<gene>
    <name evidence="3" type="ORF">MGWOODY_Smn1119</name>
</gene>
<dbReference type="InterPro" id="IPR025295">
    <property type="entry name" value="eCIS_core_dom"/>
</dbReference>
<sequence>MQPKRLNTAPSSRIPTCRLDRVGYPPLLILPARVAGAVTSTLGPLKAATDCKIHCDGGTKAMQETAHKPGPSSFVAQRQGCSACLEEATQLSGGQQGYLAQLSEQINGSPGVRAAAQLRAETNASPRVQALSAMIGRPIQRAEKPANRTGLPDALKSGVESLSGVSLDDVNVHYNSDKPAQLNAHAYAQGTDIHIAPGQERHLPHEAWHVVQQAQGRVQPTMQMKGDVPVNDDAGLEREADMMGNRAASMSDIPEPTGGIEPPPTGAQLRAKVPAGTPAVQRRMGLELEFPIPVDGLGHLSEAQQAALRRPFPDEERSALQERALLDKDLTMMEGDGYVIRPDHQGSRLGPLMAATPAQALSTNITEFIFDPPVEHMHEVSTVLDNIFDMVDAIGGITNDLTSRGQLNGAYYVGPINTGGIKPDALKLEANSMQVNFGIETQKIPDLFMSYAGSTDLSEERTRAVFGAANGDRAAEIAQTYRDALVRAATISAHVEEVFREHESVRAATPLRGIRGILAVQALYLIMGSIPEEDRFGGTVKNFTPLLMKSSLSWIADYSLTPEEQRLYAEHKEMLLTLLIGACGGRGGDASRADLLVVGDKGARAGITIEDMLTPRLDGPFVVPGAGIRPDSVGNPRSRDDLSIRPEDHEDRLPLPEYLTAPQRAPTREEIAQYGESTATLLAPRMVEPTEQTQRIEAEHSQRRNRRRGGVFETRISSGNFSRSEAKSRAREMFMRVAILHGLNDKDMMTSEGQTDRAKRELGQEGL</sequence>
<evidence type="ECO:0000256" key="1">
    <source>
        <dbReference type="SAM" id="MobiDB-lite"/>
    </source>
</evidence>
<evidence type="ECO:0000259" key="2">
    <source>
        <dbReference type="Pfam" id="PF13699"/>
    </source>
</evidence>
<evidence type="ECO:0000313" key="3">
    <source>
        <dbReference type="EMBL" id="CUS43912.1"/>
    </source>
</evidence>
<dbReference type="AlphaFoldDB" id="A0A170PNA7"/>
<feature type="region of interest" description="Disordered" evidence="1">
    <location>
        <begin position="625"/>
        <end position="652"/>
    </location>
</feature>
<organism evidence="3">
    <name type="scientific">hydrothermal vent metagenome</name>
    <dbReference type="NCBI Taxonomy" id="652676"/>
    <lineage>
        <taxon>unclassified sequences</taxon>
        <taxon>metagenomes</taxon>
        <taxon>ecological metagenomes</taxon>
    </lineage>
</organism>
<feature type="compositionally biased region" description="Basic and acidic residues" evidence="1">
    <location>
        <begin position="637"/>
        <end position="652"/>
    </location>
</feature>
<feature type="domain" description="eCIS core" evidence="2">
    <location>
        <begin position="151"/>
        <end position="216"/>
    </location>
</feature>
<dbReference type="EMBL" id="CZQE01000096">
    <property type="protein sequence ID" value="CUS43912.1"/>
    <property type="molecule type" value="Genomic_DNA"/>
</dbReference>